<dbReference type="InterPro" id="IPR028992">
    <property type="entry name" value="Hedgehog/Intein_dom"/>
</dbReference>
<dbReference type="CDD" id="cd00081">
    <property type="entry name" value="Hint"/>
    <property type="match status" value="1"/>
</dbReference>
<dbReference type="Pfam" id="PF13403">
    <property type="entry name" value="Hint_2"/>
    <property type="match status" value="1"/>
</dbReference>
<comment type="caution">
    <text evidence="2">The sequence shown here is derived from an EMBL/GenBank/DDBJ whole genome shotgun (WGS) entry which is preliminary data.</text>
</comment>
<reference evidence="2" key="1">
    <citation type="journal article" date="2013" name="Genome Announc.">
        <title>Draft Genome Sequence of Loktanella cinnabarina LL-001T, Isolated from Deep-Sea Floor Sediment.</title>
        <authorList>
            <person name="Nishi S."/>
            <person name="Tsubouchi T."/>
            <person name="Takaki Y."/>
            <person name="Koyanagi R."/>
            <person name="Satoh N."/>
            <person name="Maruyama T."/>
            <person name="Hatada Y."/>
        </authorList>
    </citation>
    <scope>NUCLEOTIDE SEQUENCE [LARGE SCALE GENOMIC DNA]</scope>
    <source>
        <strain evidence="2">LL-001</strain>
    </source>
</reference>
<accession>U2Z925</accession>
<proteinExistence type="predicted"/>
<evidence type="ECO:0000313" key="3">
    <source>
        <dbReference type="Proteomes" id="UP000016566"/>
    </source>
</evidence>
<evidence type="ECO:0000259" key="1">
    <source>
        <dbReference type="Pfam" id="PF13403"/>
    </source>
</evidence>
<gene>
    <name evidence="2" type="ORF">MBELCI_3619</name>
</gene>
<sequence>MRHPSGEQMTDETELQHLMVFDAADLRVSHGVARGDPMSFADELVPDDIYRVGREAPARRLTLRARADASFRVVDGAADGRGGRTLHIDSCLTLMARDGTASEAIVLVEVEADAALAIYLLPLGRLVQGEDYRLVGIDRHAGTARLAQLACVSFTRGTHIALASGAQVPVENLRPGDRILTRDGGPQPLRWVGQTTLRATGRFAPVLIREGALHNARDLWLSPDHRIFVWQREDRIGAGRAELMVRVRHLINGDTVVQSEGGFAQYFQLVFDAHQIVYAEGIAAESLLVDHRTKGALPGSISTHATPQHLSYEVSESLLSGSDAAALLRRASGI</sequence>
<dbReference type="SUPFAM" id="SSF51294">
    <property type="entry name" value="Hedgehog/intein (Hint) domain"/>
    <property type="match status" value="1"/>
</dbReference>
<organism evidence="2 3">
    <name type="scientific">Limimaricola cinnabarinus LL-001</name>
    <dbReference type="NCBI Taxonomy" id="1337093"/>
    <lineage>
        <taxon>Bacteria</taxon>
        <taxon>Pseudomonadati</taxon>
        <taxon>Pseudomonadota</taxon>
        <taxon>Alphaproteobacteria</taxon>
        <taxon>Rhodobacterales</taxon>
        <taxon>Paracoccaceae</taxon>
        <taxon>Limimaricola</taxon>
    </lineage>
</organism>
<dbReference type="Proteomes" id="UP000016566">
    <property type="component" value="Unassembled WGS sequence"/>
</dbReference>
<dbReference type="STRING" id="1337093.MBELCI_3619"/>
<dbReference type="InterPro" id="IPR036844">
    <property type="entry name" value="Hint_dom_sf"/>
</dbReference>
<protein>
    <submittedName>
        <fullName evidence="2">Hypotheical conserved protein</fullName>
    </submittedName>
</protein>
<name>U2Z925_9RHOB</name>
<dbReference type="Gene3D" id="2.170.16.10">
    <property type="entry name" value="Hedgehog/Intein (Hint) domain"/>
    <property type="match status" value="1"/>
</dbReference>
<dbReference type="EMBL" id="BATB01000106">
    <property type="protein sequence ID" value="GAD57567.1"/>
    <property type="molecule type" value="Genomic_DNA"/>
</dbReference>
<keyword evidence="3" id="KW-1185">Reference proteome</keyword>
<dbReference type="AlphaFoldDB" id="U2Z925"/>
<feature type="domain" description="Hedgehog/Intein (Hint)" evidence="1">
    <location>
        <begin position="153"/>
        <end position="289"/>
    </location>
</feature>
<dbReference type="eggNOG" id="COG2931">
    <property type="taxonomic scope" value="Bacteria"/>
</dbReference>
<evidence type="ECO:0000313" key="2">
    <source>
        <dbReference type="EMBL" id="GAD57567.1"/>
    </source>
</evidence>